<reference evidence="10 11" key="1">
    <citation type="journal article" date="2017" name="Int. J. Syst. Evol. Microbiol.">
        <title>Desulfovibrio senegalensis sp. nov., a mesophilic sulfate reducer isolated from marine sediment.</title>
        <authorList>
            <person name="Thioye A."/>
            <person name="Gam Z.B.A."/>
            <person name="Mbengue M."/>
            <person name="Cayol J.L."/>
            <person name="Joseph-Bartoli M."/>
            <person name="Toure-Kane C."/>
            <person name="Labat M."/>
        </authorList>
    </citation>
    <scope>NUCLEOTIDE SEQUENCE [LARGE SCALE GENOMIC DNA]</scope>
    <source>
        <strain evidence="10 11">DSM 101509</strain>
    </source>
</reference>
<dbReference type="Pfam" id="PF12729">
    <property type="entry name" value="4HB_MCP_1"/>
    <property type="match status" value="1"/>
</dbReference>
<dbReference type="PANTHER" id="PTHR43531">
    <property type="entry name" value="PROTEIN ICFG"/>
    <property type="match status" value="1"/>
</dbReference>
<evidence type="ECO:0000313" key="10">
    <source>
        <dbReference type="EMBL" id="KAB1441077.1"/>
    </source>
</evidence>
<dbReference type="InterPro" id="IPR051310">
    <property type="entry name" value="MCP_chemotaxis"/>
</dbReference>
<dbReference type="GO" id="GO:0007165">
    <property type="term" value="P:signal transduction"/>
    <property type="evidence" value="ECO:0007669"/>
    <property type="project" value="UniProtKB-KW"/>
</dbReference>
<evidence type="ECO:0000256" key="7">
    <source>
        <dbReference type="SAM" id="Phobius"/>
    </source>
</evidence>
<dbReference type="SMART" id="SM00304">
    <property type="entry name" value="HAMP"/>
    <property type="match status" value="1"/>
</dbReference>
<dbReference type="InterPro" id="IPR024478">
    <property type="entry name" value="HlyB_4HB_MCP"/>
</dbReference>
<evidence type="ECO:0000256" key="5">
    <source>
        <dbReference type="SAM" id="Coils"/>
    </source>
</evidence>
<feature type="compositionally biased region" description="Low complexity" evidence="6">
    <location>
        <begin position="398"/>
        <end position="412"/>
    </location>
</feature>
<feature type="coiled-coil region" evidence="5">
    <location>
        <begin position="579"/>
        <end position="606"/>
    </location>
</feature>
<evidence type="ECO:0000259" key="8">
    <source>
        <dbReference type="PROSITE" id="PS50111"/>
    </source>
</evidence>
<dbReference type="Proteomes" id="UP000438699">
    <property type="component" value="Unassembled WGS sequence"/>
</dbReference>
<comment type="similarity">
    <text evidence="3">Belongs to the methyl-accepting chemotaxis (MCP) protein family.</text>
</comment>
<dbReference type="SMART" id="SM00283">
    <property type="entry name" value="MA"/>
    <property type="match status" value="1"/>
</dbReference>
<dbReference type="InterPro" id="IPR003660">
    <property type="entry name" value="HAMP_dom"/>
</dbReference>
<organism evidence="10 11">
    <name type="scientific">Pseudodesulfovibrio senegalensis</name>
    <dbReference type="NCBI Taxonomy" id="1721087"/>
    <lineage>
        <taxon>Bacteria</taxon>
        <taxon>Pseudomonadati</taxon>
        <taxon>Thermodesulfobacteriota</taxon>
        <taxon>Desulfovibrionia</taxon>
        <taxon>Desulfovibrionales</taxon>
        <taxon>Desulfovibrionaceae</taxon>
    </lineage>
</organism>
<evidence type="ECO:0000256" key="2">
    <source>
        <dbReference type="ARBA" id="ARBA00022500"/>
    </source>
</evidence>
<gene>
    <name evidence="10" type="ORF">F8A88_11610</name>
</gene>
<feature type="domain" description="HAMP" evidence="9">
    <location>
        <begin position="336"/>
        <end position="388"/>
    </location>
</feature>
<feature type="compositionally biased region" description="Acidic residues" evidence="6">
    <location>
        <begin position="664"/>
        <end position="674"/>
    </location>
</feature>
<keyword evidence="7" id="KW-0812">Transmembrane</keyword>
<evidence type="ECO:0000256" key="3">
    <source>
        <dbReference type="ARBA" id="ARBA00029447"/>
    </source>
</evidence>
<proteinExistence type="inferred from homology"/>
<dbReference type="CDD" id="cd11386">
    <property type="entry name" value="MCP_signal"/>
    <property type="match status" value="1"/>
</dbReference>
<dbReference type="PANTHER" id="PTHR43531:SF11">
    <property type="entry name" value="METHYL-ACCEPTING CHEMOTAXIS PROTEIN 3"/>
    <property type="match status" value="1"/>
</dbReference>
<keyword evidence="11" id="KW-1185">Reference proteome</keyword>
<evidence type="ECO:0000256" key="6">
    <source>
        <dbReference type="SAM" id="MobiDB-lite"/>
    </source>
</evidence>
<feature type="compositionally biased region" description="Low complexity" evidence="6">
    <location>
        <begin position="419"/>
        <end position="434"/>
    </location>
</feature>
<keyword evidence="4" id="KW-0807">Transducer</keyword>
<sequence length="674" mass="72332">MKNLKLGMKLGLGFGMLILIAIVLGGMAIFNMQQVSGASQRLAEEYVPEVSIANDLERASMMSMYAMRGYAYSEQDSYWQEATSNLNEVQENIEKAQQHAEKYPELVQLKKDVEIASGGVEKYVGLANETNRLLAAMKKNREAMFTSAEKYMKNCSEFLESQNQAMERELYQGASAAKLAERLKKITLVNDIIDLGNDARVNNFKAQATRDPEVMRSAMANFPKMEAKFKALSAITQRAVNVQQIANTRDAAKEYGDAMQAYLDNFLAMQELNTSRSVAGAEVLKASKGTAMAGVKATQNRADAAVTALGTASFIMVVGLAVALVLGVILAIFLTRMITKPVLAGVEFAKALSEGDLTQTVDVYQKDEIGMLAEALRNMNRQLTQVVSDVQSATDNVAAGSEELSSSSEALSQGATEQAASIEEVSSSMEEMASNINQNAANAKETDELATQSARDARESGDAVDQTVTAMNSIAEKISIVEEIARQTNLLALNAAIEAARAGEHGKGFAVVAAEVRKLAERSGAAAAEISELSSNSVQVAEKAGTMLKELVPNIEKTANLVQEIASASDEQNTGAGQINQAINQLDSVIQQNASASEEMASTSEELAGQGQQLQQTMSFFTVSENGHPVQARQQLSRAPMAALPKAKSADESQPEAGMPIDMGGDDDQAFERF</sequence>
<feature type="region of interest" description="Disordered" evidence="6">
    <location>
        <begin position="626"/>
        <end position="674"/>
    </location>
</feature>
<feature type="transmembrane region" description="Helical" evidence="7">
    <location>
        <begin position="308"/>
        <end position="334"/>
    </location>
</feature>
<protein>
    <submittedName>
        <fullName evidence="10">HAMP domain-containing protein</fullName>
    </submittedName>
</protein>
<feature type="domain" description="Methyl-accepting transducer" evidence="8">
    <location>
        <begin position="393"/>
        <end position="608"/>
    </location>
</feature>
<feature type="region of interest" description="Disordered" evidence="6">
    <location>
        <begin position="397"/>
        <end position="464"/>
    </location>
</feature>
<dbReference type="EMBL" id="WAIE01000005">
    <property type="protein sequence ID" value="KAB1441077.1"/>
    <property type="molecule type" value="Genomic_DNA"/>
</dbReference>
<keyword evidence="7" id="KW-0472">Membrane</keyword>
<evidence type="ECO:0000256" key="1">
    <source>
        <dbReference type="ARBA" id="ARBA00004370"/>
    </source>
</evidence>
<dbReference type="Pfam" id="PF00672">
    <property type="entry name" value="HAMP"/>
    <property type="match status" value="1"/>
</dbReference>
<keyword evidence="2" id="KW-0145">Chemotaxis</keyword>
<evidence type="ECO:0000259" key="9">
    <source>
        <dbReference type="PROSITE" id="PS50885"/>
    </source>
</evidence>
<dbReference type="InterPro" id="IPR004089">
    <property type="entry name" value="MCPsignal_dom"/>
</dbReference>
<keyword evidence="7" id="KW-1133">Transmembrane helix</keyword>
<accession>A0A6N6N012</accession>
<dbReference type="CDD" id="cd06225">
    <property type="entry name" value="HAMP"/>
    <property type="match status" value="1"/>
</dbReference>
<name>A0A6N6N012_9BACT</name>
<dbReference type="PROSITE" id="PS50885">
    <property type="entry name" value="HAMP"/>
    <property type="match status" value="1"/>
</dbReference>
<dbReference type="Gene3D" id="1.10.287.950">
    <property type="entry name" value="Methyl-accepting chemotaxis protein"/>
    <property type="match status" value="1"/>
</dbReference>
<evidence type="ECO:0000313" key="11">
    <source>
        <dbReference type="Proteomes" id="UP000438699"/>
    </source>
</evidence>
<dbReference type="RefSeq" id="WP_151151332.1">
    <property type="nucleotide sequence ID" value="NZ_WAIE01000005.1"/>
</dbReference>
<evidence type="ECO:0000256" key="4">
    <source>
        <dbReference type="PROSITE-ProRule" id="PRU00284"/>
    </source>
</evidence>
<keyword evidence="5" id="KW-0175">Coiled coil</keyword>
<dbReference type="AlphaFoldDB" id="A0A6N6N012"/>
<dbReference type="FunFam" id="1.10.287.950:FF:000001">
    <property type="entry name" value="Methyl-accepting chemotaxis sensory transducer"/>
    <property type="match status" value="1"/>
</dbReference>
<dbReference type="Pfam" id="PF00015">
    <property type="entry name" value="MCPsignal"/>
    <property type="match status" value="1"/>
</dbReference>
<dbReference type="PROSITE" id="PS50111">
    <property type="entry name" value="CHEMOTAXIS_TRANSDUC_2"/>
    <property type="match status" value="1"/>
</dbReference>
<dbReference type="SUPFAM" id="SSF58104">
    <property type="entry name" value="Methyl-accepting chemotaxis protein (MCP) signaling domain"/>
    <property type="match status" value="1"/>
</dbReference>
<comment type="subcellular location">
    <subcellularLocation>
        <location evidence="1">Membrane</location>
    </subcellularLocation>
</comment>
<dbReference type="OrthoDB" id="5342522at2"/>
<comment type="caution">
    <text evidence="10">The sequence shown here is derived from an EMBL/GenBank/DDBJ whole genome shotgun (WGS) entry which is preliminary data.</text>
</comment>
<dbReference type="GO" id="GO:0005886">
    <property type="term" value="C:plasma membrane"/>
    <property type="evidence" value="ECO:0007669"/>
    <property type="project" value="TreeGrafter"/>
</dbReference>
<dbReference type="GO" id="GO:0006935">
    <property type="term" value="P:chemotaxis"/>
    <property type="evidence" value="ECO:0007669"/>
    <property type="project" value="UniProtKB-KW"/>
</dbReference>
<dbReference type="GO" id="GO:0004888">
    <property type="term" value="F:transmembrane signaling receptor activity"/>
    <property type="evidence" value="ECO:0007669"/>
    <property type="project" value="TreeGrafter"/>
</dbReference>